<evidence type="ECO:0000256" key="4">
    <source>
        <dbReference type="PROSITE-ProRule" id="PRU00175"/>
    </source>
</evidence>
<evidence type="ECO:0000256" key="2">
    <source>
        <dbReference type="ARBA" id="ARBA00022771"/>
    </source>
</evidence>
<dbReference type="GO" id="GO:0008270">
    <property type="term" value="F:zinc ion binding"/>
    <property type="evidence" value="ECO:0007669"/>
    <property type="project" value="UniProtKB-KW"/>
</dbReference>
<evidence type="ECO:0000256" key="3">
    <source>
        <dbReference type="ARBA" id="ARBA00022833"/>
    </source>
</evidence>
<evidence type="ECO:0000313" key="8">
    <source>
        <dbReference type="Proteomes" id="UP000800036"/>
    </source>
</evidence>
<dbReference type="InterPro" id="IPR013083">
    <property type="entry name" value="Znf_RING/FYVE/PHD"/>
</dbReference>
<keyword evidence="1" id="KW-0479">Metal-binding</keyword>
<evidence type="ECO:0000256" key="5">
    <source>
        <dbReference type="SAM" id="MobiDB-lite"/>
    </source>
</evidence>
<dbReference type="OrthoDB" id="2849579at2759"/>
<keyword evidence="2 4" id="KW-0863">Zinc-finger</keyword>
<dbReference type="Pfam" id="PF00097">
    <property type="entry name" value="zf-C3HC4"/>
    <property type="match status" value="1"/>
</dbReference>
<gene>
    <name evidence="7" type="ORF">BU23DRAFT_575843</name>
</gene>
<dbReference type="Gene3D" id="3.30.40.10">
    <property type="entry name" value="Zinc/RING finger domain, C3HC4 (zinc finger)"/>
    <property type="match status" value="1"/>
</dbReference>
<protein>
    <recommendedName>
        <fullName evidence="6">RING-type domain-containing protein</fullName>
    </recommendedName>
</protein>
<dbReference type="PROSITE" id="PS50089">
    <property type="entry name" value="ZF_RING_2"/>
    <property type="match status" value="1"/>
</dbReference>
<feature type="region of interest" description="Disordered" evidence="5">
    <location>
        <begin position="135"/>
        <end position="191"/>
    </location>
</feature>
<reference evidence="7" key="1">
    <citation type="journal article" date="2020" name="Stud. Mycol.">
        <title>101 Dothideomycetes genomes: a test case for predicting lifestyles and emergence of pathogens.</title>
        <authorList>
            <person name="Haridas S."/>
            <person name="Albert R."/>
            <person name="Binder M."/>
            <person name="Bloem J."/>
            <person name="Labutti K."/>
            <person name="Salamov A."/>
            <person name="Andreopoulos B."/>
            <person name="Baker S."/>
            <person name="Barry K."/>
            <person name="Bills G."/>
            <person name="Bluhm B."/>
            <person name="Cannon C."/>
            <person name="Castanera R."/>
            <person name="Culley D."/>
            <person name="Daum C."/>
            <person name="Ezra D."/>
            <person name="Gonzalez J."/>
            <person name="Henrissat B."/>
            <person name="Kuo A."/>
            <person name="Liang C."/>
            <person name="Lipzen A."/>
            <person name="Lutzoni F."/>
            <person name="Magnuson J."/>
            <person name="Mondo S."/>
            <person name="Nolan M."/>
            <person name="Ohm R."/>
            <person name="Pangilinan J."/>
            <person name="Park H.-J."/>
            <person name="Ramirez L."/>
            <person name="Alfaro M."/>
            <person name="Sun H."/>
            <person name="Tritt A."/>
            <person name="Yoshinaga Y."/>
            <person name="Zwiers L.-H."/>
            <person name="Turgeon B."/>
            <person name="Goodwin S."/>
            <person name="Spatafora J."/>
            <person name="Crous P."/>
            <person name="Grigoriev I."/>
        </authorList>
    </citation>
    <scope>NUCLEOTIDE SEQUENCE</scope>
    <source>
        <strain evidence="7">CBS 107.79</strain>
    </source>
</reference>
<feature type="domain" description="RING-type" evidence="6">
    <location>
        <begin position="29"/>
        <end position="81"/>
    </location>
</feature>
<keyword evidence="8" id="KW-1185">Reference proteome</keyword>
<sequence length="191" mass="22038">MTIFNDKTEFFEYGVELIMPSPYQVYENCKVCLEPIATSTIDHASESRMHAAVRIKSCKHIHGTECLGAWLDIGNSCPTCKRTLIMHATERPLTQEDVDDVSQVLRYVCDEETLGRALARYMYIDEAAAIKRRQKQESGIAMERVKQEENENKEREETMLNEEDFMDDEEEGMFDEDEGYDEDVGIVSDEE</sequence>
<dbReference type="InterPro" id="IPR001841">
    <property type="entry name" value="Znf_RING"/>
</dbReference>
<feature type="compositionally biased region" description="Acidic residues" evidence="5">
    <location>
        <begin position="159"/>
        <end position="191"/>
    </location>
</feature>
<name>A0A6A5UGC4_9PLEO</name>
<dbReference type="EMBL" id="ML976797">
    <property type="protein sequence ID" value="KAF1964253.1"/>
    <property type="molecule type" value="Genomic_DNA"/>
</dbReference>
<dbReference type="SUPFAM" id="SSF57850">
    <property type="entry name" value="RING/U-box"/>
    <property type="match status" value="1"/>
</dbReference>
<evidence type="ECO:0000259" key="6">
    <source>
        <dbReference type="PROSITE" id="PS50089"/>
    </source>
</evidence>
<evidence type="ECO:0000313" key="7">
    <source>
        <dbReference type="EMBL" id="KAF1964253.1"/>
    </source>
</evidence>
<dbReference type="InterPro" id="IPR018957">
    <property type="entry name" value="Znf_C3HC4_RING-type"/>
</dbReference>
<dbReference type="AlphaFoldDB" id="A0A6A5UGC4"/>
<keyword evidence="3" id="KW-0862">Zinc</keyword>
<feature type="compositionally biased region" description="Basic and acidic residues" evidence="5">
    <location>
        <begin position="143"/>
        <end position="158"/>
    </location>
</feature>
<proteinExistence type="predicted"/>
<evidence type="ECO:0000256" key="1">
    <source>
        <dbReference type="ARBA" id="ARBA00022723"/>
    </source>
</evidence>
<dbReference type="Proteomes" id="UP000800036">
    <property type="component" value="Unassembled WGS sequence"/>
</dbReference>
<organism evidence="7 8">
    <name type="scientific">Bimuria novae-zelandiae CBS 107.79</name>
    <dbReference type="NCBI Taxonomy" id="1447943"/>
    <lineage>
        <taxon>Eukaryota</taxon>
        <taxon>Fungi</taxon>
        <taxon>Dikarya</taxon>
        <taxon>Ascomycota</taxon>
        <taxon>Pezizomycotina</taxon>
        <taxon>Dothideomycetes</taxon>
        <taxon>Pleosporomycetidae</taxon>
        <taxon>Pleosporales</taxon>
        <taxon>Massarineae</taxon>
        <taxon>Didymosphaeriaceae</taxon>
        <taxon>Bimuria</taxon>
    </lineage>
</organism>
<accession>A0A6A5UGC4</accession>